<sequence length="479" mass="54489">MDRPTEGSNGTFERLYYCLHACKQGFLDGCRLIIGLDGCFLKTAFGGQLLSTLGRDGNDNMVAIAVVVVEVERYNSWKWFLELLMADLGMGKDDIPWTFISDRQKGLVHVVNELFLDSEHRFCLRHMYQNFNQKFKGKEMKDMFWVAASVGNEKEWKVAMNDLEKVNKEAAEWLNRIPPTLWSRSHFRGSSKCDILANNLNESFNNYILEARELPIIGMLEWIRRKLMHRIQTKRSGMQKFHGQICPNIAEKIDKNQRLSRTFVATWDGHHKYEIDCGPRKCVVVDLHEWTYTCGYFQLTGYPCAYACAAIGVCRLPIHNYVHACYTRVEYLKTYAHTITPIPSDTYWITCEQEGLNPPAVRRMPGRPKKMRQRAQDEPKKGQISTRKGLSAPEASVTTSIQSQPIVESSTEPQSFTEEAAATGTTTKTSTKARKSVAGTNQGCNRADDTTAPTKRALARSVTDVLQKLRPKRAKAVQP</sequence>
<evidence type="ECO:0000259" key="2">
    <source>
        <dbReference type="Pfam" id="PF10551"/>
    </source>
</evidence>
<feature type="compositionally biased region" description="Basic residues" evidence="1">
    <location>
        <begin position="469"/>
        <end position="479"/>
    </location>
</feature>
<organism evidence="3 4">
    <name type="scientific">Coffea arabica</name>
    <name type="common">Arabian coffee</name>
    <dbReference type="NCBI Taxonomy" id="13443"/>
    <lineage>
        <taxon>Eukaryota</taxon>
        <taxon>Viridiplantae</taxon>
        <taxon>Streptophyta</taxon>
        <taxon>Embryophyta</taxon>
        <taxon>Tracheophyta</taxon>
        <taxon>Spermatophyta</taxon>
        <taxon>Magnoliopsida</taxon>
        <taxon>eudicotyledons</taxon>
        <taxon>Gunneridae</taxon>
        <taxon>Pentapetalae</taxon>
        <taxon>asterids</taxon>
        <taxon>lamiids</taxon>
        <taxon>Gentianales</taxon>
        <taxon>Rubiaceae</taxon>
        <taxon>Ixoroideae</taxon>
        <taxon>Gardenieae complex</taxon>
        <taxon>Bertiereae - Coffeeae clade</taxon>
        <taxon>Coffeeae</taxon>
        <taxon>Coffea</taxon>
    </lineage>
</organism>
<dbReference type="GeneID" id="113729296"/>
<feature type="domain" description="MULE transposase" evidence="2">
    <location>
        <begin position="34"/>
        <end position="130"/>
    </location>
</feature>
<reference evidence="4" key="2">
    <citation type="submission" date="2025-08" db="UniProtKB">
        <authorList>
            <consortium name="RefSeq"/>
        </authorList>
    </citation>
    <scope>IDENTIFICATION</scope>
    <source>
        <tissue evidence="4">Leaves</tissue>
    </source>
</reference>
<proteinExistence type="predicted"/>
<dbReference type="PANTHER" id="PTHR31973">
    <property type="entry name" value="POLYPROTEIN, PUTATIVE-RELATED"/>
    <property type="match status" value="1"/>
</dbReference>
<evidence type="ECO:0000256" key="1">
    <source>
        <dbReference type="SAM" id="MobiDB-lite"/>
    </source>
</evidence>
<dbReference type="OrthoDB" id="687700at2759"/>
<protein>
    <recommendedName>
        <fullName evidence="2">MULE transposase domain-containing protein</fullName>
    </recommendedName>
</protein>
<reference evidence="3" key="1">
    <citation type="journal article" date="2025" name="Foods">
        <title>Unveiling the Microbial Signatures of Arabica Coffee Cherries: Insights into Ripeness Specific Diversity, Functional Traits, and Implications for Quality and Safety.</title>
        <authorList>
            <consortium name="RefSeq"/>
            <person name="Tenea G.N."/>
            <person name="Cifuentes V."/>
            <person name="Reyes P."/>
            <person name="Cevallos-Vallejos M."/>
        </authorList>
    </citation>
    <scope>NUCLEOTIDE SEQUENCE [LARGE SCALE GENOMIC DNA]</scope>
</reference>
<evidence type="ECO:0000313" key="3">
    <source>
        <dbReference type="Proteomes" id="UP001652660"/>
    </source>
</evidence>
<evidence type="ECO:0000313" key="4">
    <source>
        <dbReference type="RefSeq" id="XP_027109409.1"/>
    </source>
</evidence>
<gene>
    <name evidence="4" type="primary">LOC113729296</name>
</gene>
<dbReference type="InterPro" id="IPR018289">
    <property type="entry name" value="MULE_transposase_dom"/>
</dbReference>
<feature type="compositionally biased region" description="Basic residues" evidence="1">
    <location>
        <begin position="364"/>
        <end position="373"/>
    </location>
</feature>
<keyword evidence="3" id="KW-1185">Reference proteome</keyword>
<dbReference type="Pfam" id="PF10551">
    <property type="entry name" value="MULE"/>
    <property type="match status" value="1"/>
</dbReference>
<feature type="region of interest" description="Disordered" evidence="1">
    <location>
        <begin position="358"/>
        <end position="479"/>
    </location>
</feature>
<dbReference type="AlphaFoldDB" id="A0A6P6W1Z6"/>
<feature type="compositionally biased region" description="Low complexity" evidence="1">
    <location>
        <begin position="417"/>
        <end position="430"/>
    </location>
</feature>
<dbReference type="RefSeq" id="XP_027109409.1">
    <property type="nucleotide sequence ID" value="XM_027253608.1"/>
</dbReference>
<accession>A0A6P6W1Z6</accession>
<name>A0A6P6W1Z6_COFAR</name>
<feature type="compositionally biased region" description="Polar residues" evidence="1">
    <location>
        <begin position="396"/>
        <end position="416"/>
    </location>
</feature>
<dbReference type="Proteomes" id="UP001652660">
    <property type="component" value="Chromosome 2e"/>
</dbReference>
<dbReference type="PANTHER" id="PTHR31973:SF187">
    <property type="entry name" value="MUTATOR TRANSPOSASE MUDRA PROTEIN"/>
    <property type="match status" value="1"/>
</dbReference>